<protein>
    <submittedName>
        <fullName evidence="2">Uncharacterized protein</fullName>
    </submittedName>
</protein>
<keyword evidence="3" id="KW-1185">Reference proteome</keyword>
<feature type="compositionally biased region" description="Polar residues" evidence="1">
    <location>
        <begin position="1"/>
        <end position="10"/>
    </location>
</feature>
<feature type="compositionally biased region" description="Pro residues" evidence="1">
    <location>
        <begin position="33"/>
        <end position="42"/>
    </location>
</feature>
<comment type="caution">
    <text evidence="2">The sequence shown here is derived from an EMBL/GenBank/DDBJ whole genome shotgun (WGS) entry which is preliminary data.</text>
</comment>
<reference evidence="2" key="1">
    <citation type="submission" date="2020-05" db="EMBL/GenBank/DDBJ databases">
        <title>WGS assembly of Panicum virgatum.</title>
        <authorList>
            <person name="Lovell J.T."/>
            <person name="Jenkins J."/>
            <person name="Shu S."/>
            <person name="Juenger T.E."/>
            <person name="Schmutz J."/>
        </authorList>
    </citation>
    <scope>NUCLEOTIDE SEQUENCE</scope>
    <source>
        <strain evidence="2">AP13</strain>
    </source>
</reference>
<accession>A0A8T0VUU1</accession>
<gene>
    <name evidence="2" type="ORF">PVAP13_2NG641301</name>
</gene>
<feature type="compositionally biased region" description="Low complexity" evidence="1">
    <location>
        <begin position="95"/>
        <end position="117"/>
    </location>
</feature>
<feature type="compositionally biased region" description="Low complexity" evidence="1">
    <location>
        <begin position="15"/>
        <end position="32"/>
    </location>
</feature>
<evidence type="ECO:0000256" key="1">
    <source>
        <dbReference type="SAM" id="MobiDB-lite"/>
    </source>
</evidence>
<dbReference type="EMBL" id="CM029040">
    <property type="protein sequence ID" value="KAG2638788.1"/>
    <property type="molecule type" value="Genomic_DNA"/>
</dbReference>
<evidence type="ECO:0000313" key="2">
    <source>
        <dbReference type="EMBL" id="KAG2638788.1"/>
    </source>
</evidence>
<proteinExistence type="predicted"/>
<name>A0A8T0VUU1_PANVG</name>
<dbReference type="AlphaFoldDB" id="A0A8T0VUU1"/>
<feature type="compositionally biased region" description="Low complexity" evidence="1">
    <location>
        <begin position="43"/>
        <end position="60"/>
    </location>
</feature>
<sequence length="173" mass="18038">MPDMWNQPTKMTKMPLSSPSLLSVPIQSSAPAWPGPATPPAPACASAPALRPPSAHARAPQQAMRPTLAVPAGGQIVALPQDVPVAPPRKSSPLASDSGPPRGPRPWSRPAAWAGAPLPREQANLVGARGRELGRRRARVLRSQASTLPIRELSTAQGSKLAAKQESSSLTVN</sequence>
<feature type="region of interest" description="Disordered" evidence="1">
    <location>
        <begin position="1"/>
        <end position="173"/>
    </location>
</feature>
<organism evidence="2 3">
    <name type="scientific">Panicum virgatum</name>
    <name type="common">Blackwell switchgrass</name>
    <dbReference type="NCBI Taxonomy" id="38727"/>
    <lineage>
        <taxon>Eukaryota</taxon>
        <taxon>Viridiplantae</taxon>
        <taxon>Streptophyta</taxon>
        <taxon>Embryophyta</taxon>
        <taxon>Tracheophyta</taxon>
        <taxon>Spermatophyta</taxon>
        <taxon>Magnoliopsida</taxon>
        <taxon>Liliopsida</taxon>
        <taxon>Poales</taxon>
        <taxon>Poaceae</taxon>
        <taxon>PACMAD clade</taxon>
        <taxon>Panicoideae</taxon>
        <taxon>Panicodae</taxon>
        <taxon>Paniceae</taxon>
        <taxon>Panicinae</taxon>
        <taxon>Panicum</taxon>
        <taxon>Panicum sect. Hiantes</taxon>
    </lineage>
</organism>
<dbReference type="Proteomes" id="UP000823388">
    <property type="component" value="Chromosome 2N"/>
</dbReference>
<evidence type="ECO:0000313" key="3">
    <source>
        <dbReference type="Proteomes" id="UP000823388"/>
    </source>
</evidence>